<keyword evidence="2" id="KW-1185">Reference proteome</keyword>
<dbReference type="EMBL" id="JAERSE020000001">
    <property type="protein sequence ID" value="MCA6066214.1"/>
    <property type="molecule type" value="Genomic_DNA"/>
</dbReference>
<evidence type="ECO:0000313" key="1">
    <source>
        <dbReference type="EMBL" id="MCA6066214.1"/>
    </source>
</evidence>
<protein>
    <recommendedName>
        <fullName evidence="3">Polymer-forming protein</fullName>
    </recommendedName>
</protein>
<evidence type="ECO:0000313" key="2">
    <source>
        <dbReference type="Proteomes" id="UP000618240"/>
    </source>
</evidence>
<accession>A0ABS7ZWW0</accession>
<sequence>MRLKNIISVFLYFICFYAYSQVGIQTTKPNHPLHIDAASNNNNQDPSTAVQKADDVVITSNGSLGIGEVAPDRKLVVKGSLKITDGTEGAGKILMSNANGVASWNGNVNIQGNYAQWELRQTAGMNFPASDTITLGSTDPSQATLSSTVKIDNGIGITTNSYGVHVPKGKYVAVLNGDVQGREYCYLLVNLDGKEVYRIAYAEYLSGVFFFLEVPNATGGDITLRWVNRPLSGITYYQVPTNRTYFYTLDFNLLGNLLF</sequence>
<organism evidence="1 2">
    <name type="scientific">Chryseobacterium tagetis</name>
    <dbReference type="NCBI Taxonomy" id="2801334"/>
    <lineage>
        <taxon>Bacteria</taxon>
        <taxon>Pseudomonadati</taxon>
        <taxon>Bacteroidota</taxon>
        <taxon>Flavobacteriia</taxon>
        <taxon>Flavobacteriales</taxon>
        <taxon>Weeksellaceae</taxon>
        <taxon>Chryseobacterium group</taxon>
        <taxon>Chryseobacterium</taxon>
    </lineage>
</organism>
<gene>
    <name evidence="1" type="ORF">JI747_003425</name>
</gene>
<dbReference type="RefSeq" id="WP_225686295.1">
    <property type="nucleotide sequence ID" value="NZ_JAERSE020000001.1"/>
</dbReference>
<proteinExistence type="predicted"/>
<comment type="caution">
    <text evidence="1">The sequence shown here is derived from an EMBL/GenBank/DDBJ whole genome shotgun (WGS) entry which is preliminary data.</text>
</comment>
<reference evidence="1 2" key="1">
    <citation type="submission" date="2021-09" db="EMBL/GenBank/DDBJ databases">
        <title>Genome sequencing and assembly of Chryseobacterium sp. RG1.</title>
        <authorList>
            <person name="Chhetri G."/>
        </authorList>
    </citation>
    <scope>NUCLEOTIDE SEQUENCE [LARGE SCALE GENOMIC DNA]</scope>
    <source>
        <strain evidence="1 2">RG1</strain>
    </source>
</reference>
<dbReference type="Proteomes" id="UP000618240">
    <property type="component" value="Unassembled WGS sequence"/>
</dbReference>
<evidence type="ECO:0008006" key="3">
    <source>
        <dbReference type="Google" id="ProtNLM"/>
    </source>
</evidence>
<name>A0ABS7ZWW0_9FLAO</name>